<dbReference type="SUPFAM" id="SSF53335">
    <property type="entry name" value="S-adenosyl-L-methionine-dependent methyltransferases"/>
    <property type="match status" value="1"/>
</dbReference>
<dbReference type="GO" id="GO:0005634">
    <property type="term" value="C:nucleus"/>
    <property type="evidence" value="ECO:0007669"/>
    <property type="project" value="UniProtKB-SubCell"/>
</dbReference>
<evidence type="ECO:0000256" key="4">
    <source>
        <dbReference type="ARBA" id="ARBA00023204"/>
    </source>
</evidence>
<evidence type="ECO:0000256" key="3">
    <source>
        <dbReference type="ARBA" id="ARBA00022763"/>
    </source>
</evidence>
<dbReference type="PANTHER" id="PTHR13763:SF0">
    <property type="entry name" value="BREAST CANCER TYPE 1 SUSCEPTIBILITY PROTEIN"/>
    <property type="match status" value="1"/>
</dbReference>
<feature type="compositionally biased region" description="Basic and acidic residues" evidence="6">
    <location>
        <begin position="214"/>
        <end position="238"/>
    </location>
</feature>
<comment type="subcellular location">
    <subcellularLocation>
        <location evidence="1">Nucleus</location>
    </subcellularLocation>
</comment>
<evidence type="ECO:0000313" key="9">
    <source>
        <dbReference type="Proteomes" id="UP000092730"/>
    </source>
</evidence>
<feature type="transmembrane region" description="Helical" evidence="7">
    <location>
        <begin position="372"/>
        <end position="390"/>
    </location>
</feature>
<dbReference type="InterPro" id="IPR031099">
    <property type="entry name" value="BRCA1-associated"/>
</dbReference>
<dbReference type="GO" id="GO:0000724">
    <property type="term" value="P:double-strand break repair via homologous recombination"/>
    <property type="evidence" value="ECO:0007669"/>
    <property type="project" value="TreeGrafter"/>
</dbReference>
<evidence type="ECO:0000256" key="2">
    <source>
        <dbReference type="ARBA" id="ARBA00022737"/>
    </source>
</evidence>
<feature type="compositionally biased region" description="Basic residues" evidence="6">
    <location>
        <begin position="163"/>
        <end position="173"/>
    </location>
</feature>
<feature type="compositionally biased region" description="Low complexity" evidence="6">
    <location>
        <begin position="21"/>
        <end position="37"/>
    </location>
</feature>
<dbReference type="PANTHER" id="PTHR13763">
    <property type="entry name" value="BREAST CANCER TYPE 1 SUSCEPTIBILITY PROTEIN BRCA1"/>
    <property type="match status" value="1"/>
</dbReference>
<dbReference type="Gene3D" id="3.40.50.150">
    <property type="entry name" value="Vaccinia Virus protein VP39"/>
    <property type="match status" value="1"/>
</dbReference>
<keyword evidence="3" id="KW-0227">DNA damage</keyword>
<keyword evidence="7" id="KW-1133">Transmembrane helix</keyword>
<feature type="compositionally biased region" description="Acidic residues" evidence="6">
    <location>
        <begin position="301"/>
        <end position="311"/>
    </location>
</feature>
<accession>A0AAJ8KAU8</accession>
<feature type="compositionally biased region" description="Low complexity" evidence="6">
    <location>
        <begin position="126"/>
        <end position="150"/>
    </location>
</feature>
<organism evidence="8 9">
    <name type="scientific">Kwoniella bestiolae CBS 10118</name>
    <dbReference type="NCBI Taxonomy" id="1296100"/>
    <lineage>
        <taxon>Eukaryota</taxon>
        <taxon>Fungi</taxon>
        <taxon>Dikarya</taxon>
        <taxon>Basidiomycota</taxon>
        <taxon>Agaricomycotina</taxon>
        <taxon>Tremellomycetes</taxon>
        <taxon>Tremellales</taxon>
        <taxon>Cryptococcaceae</taxon>
        <taxon>Kwoniella</taxon>
    </lineage>
</organism>
<gene>
    <name evidence="8" type="ORF">I302_105988</name>
</gene>
<feature type="transmembrane region" description="Helical" evidence="7">
    <location>
        <begin position="329"/>
        <end position="352"/>
    </location>
</feature>
<dbReference type="AlphaFoldDB" id="A0AAJ8KAU8"/>
<evidence type="ECO:0000256" key="1">
    <source>
        <dbReference type="ARBA" id="ARBA00004123"/>
    </source>
</evidence>
<feature type="region of interest" description="Disordered" evidence="6">
    <location>
        <begin position="1"/>
        <end position="320"/>
    </location>
</feature>
<feature type="transmembrane region" description="Helical" evidence="7">
    <location>
        <begin position="437"/>
        <end position="458"/>
    </location>
</feature>
<dbReference type="InterPro" id="IPR029063">
    <property type="entry name" value="SAM-dependent_MTases_sf"/>
</dbReference>
<dbReference type="GO" id="GO:0045944">
    <property type="term" value="P:positive regulation of transcription by RNA polymerase II"/>
    <property type="evidence" value="ECO:0007669"/>
    <property type="project" value="TreeGrafter"/>
</dbReference>
<evidence type="ECO:0000256" key="6">
    <source>
        <dbReference type="SAM" id="MobiDB-lite"/>
    </source>
</evidence>
<evidence type="ECO:0000313" key="8">
    <source>
        <dbReference type="EMBL" id="WVW83965.1"/>
    </source>
</evidence>
<dbReference type="KEGG" id="kbi:30209511"/>
<feature type="compositionally biased region" description="Low complexity" evidence="6">
    <location>
        <begin position="106"/>
        <end position="119"/>
    </location>
</feature>
<evidence type="ECO:0000256" key="5">
    <source>
        <dbReference type="ARBA" id="ARBA00023242"/>
    </source>
</evidence>
<sequence>MSKVSFKDQDTLISPDTSTSTPVHTAALTTATTAFTEDTARTDSETQIESDTQSEEETEPDSAIPSSTTPFTPDPIKGKTEAQPDTARSEARTESTETGSEEESYSGDSQGSSGSNIGSDGDEDSSSGLEDSSTDSELSHSGSQSEASSKAKVKKSRSPKEKRVSRKSIGKTKKAGDSTSATKVKNGDTSGSEDSELDSDTSDSQVDSPSTPEQKVEKARETKEGELRSSRRKDEDIKSSSSASRPKDKSSRKEIGNNSSEQPTRRTETGEKTRRRSKEKEKEEESGSASSTDKVRKSEDNDTSTEEEEEVTPPIRARRRSPRSWRHEMVRLISLYLVPVLLAIPTSLLLSLNIQLLTPLYNSMPLSLHTPALYVGYTIVSSLLYWYLTLSTSAKDIISARVCFGLAALSGDVVAVYGRRIGMSLGLLFGPEYGAVAVRAVLGLGVVGGASGFTLLCFDHISPIPPATKLTDRPRNLGSILYRTGFYVFHIYTFERMWTTYLYSNVSIMNKDPEKTILFISLLLTAFSLLLRSSTSSTPFPTLVNSALTKNLKLSPNASKSTEKITKILPRQAFPLLLLLRIPLLILALRQQVFLRPPLNEPYVTANGELRLISSERSLTGQIVVAENLKDGYRFLRCDHSILGGRWIREVEDKKEKSGKRTEQGDSIFATFNLQEIAVLAHRSDPSESLIRTLQLTTDLEVSLEREDEDEKLPERALIIGLGVGIAASAFSRRGLYVDIVEIDPAVYLAAQNHFQLYTPNVASTNIMDGSKFVSQLAELKKAQSQSLQADNESEGGTVPTWDYVIQDCFTGGSVPGEMFTKEFWEDLGEMVKSDGIVAMNFAGVLRSEASRAVLVTLTSVFPQCRAFGDGFEVNQGPDDLVNMVVFCTKTYSPLLTFRPPTPFDGLRSPLRAHVYSTFHPNEIQLDDILSEADLEDPEMHLVRGQAAGKLNKWQVGSSLATWRAMKTILTPEMWLAY</sequence>
<feature type="compositionally biased region" description="Basic and acidic residues" evidence="6">
    <location>
        <begin position="245"/>
        <end position="255"/>
    </location>
</feature>
<feature type="compositionally biased region" description="Acidic residues" evidence="6">
    <location>
        <begin position="46"/>
        <end position="60"/>
    </location>
</feature>
<feature type="transmembrane region" description="Helical" evidence="7">
    <location>
        <begin position="397"/>
        <end position="417"/>
    </location>
</feature>
<evidence type="ECO:0008006" key="10">
    <source>
        <dbReference type="Google" id="ProtNLM"/>
    </source>
</evidence>
<protein>
    <recommendedName>
        <fullName evidence="10">Spermine/spermidine synthase</fullName>
    </recommendedName>
</protein>
<keyword evidence="7" id="KW-0472">Membrane</keyword>
<feature type="compositionally biased region" description="Basic and acidic residues" evidence="6">
    <location>
        <begin position="1"/>
        <end position="10"/>
    </location>
</feature>
<keyword evidence="7" id="KW-0812">Transmembrane</keyword>
<dbReference type="EMBL" id="CP144544">
    <property type="protein sequence ID" value="WVW83965.1"/>
    <property type="molecule type" value="Genomic_DNA"/>
</dbReference>
<feature type="compositionally biased region" description="Acidic residues" evidence="6">
    <location>
        <begin position="191"/>
        <end position="201"/>
    </location>
</feature>
<keyword evidence="2" id="KW-0677">Repeat</keyword>
<feature type="compositionally biased region" description="Polar residues" evidence="6">
    <location>
        <begin position="11"/>
        <end position="20"/>
    </location>
</feature>
<feature type="compositionally biased region" description="Basic and acidic residues" evidence="6">
    <location>
        <begin position="76"/>
        <end position="95"/>
    </location>
</feature>
<proteinExistence type="predicted"/>
<dbReference type="GeneID" id="30209511"/>
<evidence type="ECO:0000256" key="7">
    <source>
        <dbReference type="SAM" id="Phobius"/>
    </source>
</evidence>
<feature type="transmembrane region" description="Helical" evidence="7">
    <location>
        <begin position="479"/>
        <end position="495"/>
    </location>
</feature>
<dbReference type="Proteomes" id="UP000092730">
    <property type="component" value="Chromosome 4"/>
</dbReference>
<reference evidence="8" key="2">
    <citation type="submission" date="2024-02" db="EMBL/GenBank/DDBJ databases">
        <title>Comparative genomics of Cryptococcus and Kwoniella reveals pathogenesis evolution and contrasting modes of karyotype evolution via chromosome fusion or intercentromeric recombination.</title>
        <authorList>
            <person name="Coelho M.A."/>
            <person name="David-Palma M."/>
            <person name="Shea T."/>
            <person name="Bowers K."/>
            <person name="McGinley-Smith S."/>
            <person name="Mohammad A.W."/>
            <person name="Gnirke A."/>
            <person name="Yurkov A.M."/>
            <person name="Nowrousian M."/>
            <person name="Sun S."/>
            <person name="Cuomo C.A."/>
            <person name="Heitman J."/>
        </authorList>
    </citation>
    <scope>NUCLEOTIDE SEQUENCE</scope>
    <source>
        <strain evidence="8">CBS 10118</strain>
    </source>
</reference>
<dbReference type="GO" id="GO:0004842">
    <property type="term" value="F:ubiquitin-protein transferase activity"/>
    <property type="evidence" value="ECO:0007669"/>
    <property type="project" value="TreeGrafter"/>
</dbReference>
<keyword evidence="5" id="KW-0539">Nucleus</keyword>
<keyword evidence="4" id="KW-0234">DNA repair</keyword>
<dbReference type="RefSeq" id="XP_019046368.2">
    <property type="nucleotide sequence ID" value="XM_019191738.2"/>
</dbReference>
<name>A0AAJ8KAU8_9TREE</name>
<reference evidence="8" key="1">
    <citation type="submission" date="2013-07" db="EMBL/GenBank/DDBJ databases">
        <authorList>
            <consortium name="The Broad Institute Genome Sequencing Platform"/>
            <person name="Cuomo C."/>
            <person name="Litvintseva A."/>
            <person name="Chen Y."/>
            <person name="Heitman J."/>
            <person name="Sun S."/>
            <person name="Springer D."/>
            <person name="Dromer F."/>
            <person name="Young S.K."/>
            <person name="Zeng Q."/>
            <person name="Gargeya S."/>
            <person name="Fitzgerald M."/>
            <person name="Abouelleil A."/>
            <person name="Alvarado L."/>
            <person name="Berlin A.M."/>
            <person name="Chapman S.B."/>
            <person name="Dewar J."/>
            <person name="Goldberg J."/>
            <person name="Griggs A."/>
            <person name="Gujja S."/>
            <person name="Hansen M."/>
            <person name="Howarth C."/>
            <person name="Imamovic A."/>
            <person name="Larimer J."/>
            <person name="McCowan C."/>
            <person name="Murphy C."/>
            <person name="Pearson M."/>
            <person name="Priest M."/>
            <person name="Roberts A."/>
            <person name="Saif S."/>
            <person name="Shea T."/>
            <person name="Sykes S."/>
            <person name="Wortman J."/>
            <person name="Nusbaum C."/>
            <person name="Birren B."/>
        </authorList>
    </citation>
    <scope>NUCLEOTIDE SEQUENCE</scope>
    <source>
        <strain evidence="8">CBS 10118</strain>
    </source>
</reference>
<keyword evidence="9" id="KW-1185">Reference proteome</keyword>
<feature type="compositionally biased region" description="Basic and acidic residues" evidence="6">
    <location>
        <begin position="263"/>
        <end position="285"/>
    </location>
</feature>